<dbReference type="Gene3D" id="3.30.70.1820">
    <property type="entry name" value="L1 transposable element, RRM domain"/>
    <property type="match status" value="1"/>
</dbReference>
<dbReference type="AlphaFoldDB" id="H3AVE7"/>
<accession>H3AVE7</accession>
<dbReference type="EMBL" id="AFYH01137801">
    <property type="status" value="NOT_ANNOTATED_CDS"/>
    <property type="molecule type" value="Genomic_DNA"/>
</dbReference>
<dbReference type="Proteomes" id="UP000008672">
    <property type="component" value="Unassembled WGS sequence"/>
</dbReference>
<evidence type="ECO:0008006" key="4">
    <source>
        <dbReference type="Google" id="ProtNLM"/>
    </source>
</evidence>
<reference evidence="3" key="1">
    <citation type="submission" date="2011-08" db="EMBL/GenBank/DDBJ databases">
        <title>The draft genome of Latimeria chalumnae.</title>
        <authorList>
            <person name="Di Palma F."/>
            <person name="Alfoldi J."/>
            <person name="Johnson J."/>
            <person name="Berlin A."/>
            <person name="Gnerre S."/>
            <person name="Jaffe D."/>
            <person name="MacCallum I."/>
            <person name="Young S."/>
            <person name="Walker B.J."/>
            <person name="Lander E."/>
            <person name="Lindblad-Toh K."/>
        </authorList>
    </citation>
    <scope>NUCLEOTIDE SEQUENCE [LARGE SCALE GENOMIC DNA]</scope>
    <source>
        <strain evidence="3">Wild caught</strain>
    </source>
</reference>
<dbReference type="eggNOG" id="ENOG502T6H1">
    <property type="taxonomic scope" value="Eukaryota"/>
</dbReference>
<organism evidence="2 3">
    <name type="scientific">Latimeria chalumnae</name>
    <name type="common">Coelacanth</name>
    <dbReference type="NCBI Taxonomy" id="7897"/>
    <lineage>
        <taxon>Eukaryota</taxon>
        <taxon>Metazoa</taxon>
        <taxon>Chordata</taxon>
        <taxon>Craniata</taxon>
        <taxon>Vertebrata</taxon>
        <taxon>Euteleostomi</taxon>
        <taxon>Coelacanthiformes</taxon>
        <taxon>Coelacanthidae</taxon>
        <taxon>Latimeria</taxon>
    </lineage>
</organism>
<protein>
    <recommendedName>
        <fullName evidence="4">L1 transposable element RRM domain-containing protein</fullName>
    </recommendedName>
</protein>
<feature type="coiled-coil region" evidence="1">
    <location>
        <begin position="83"/>
        <end position="117"/>
    </location>
</feature>
<keyword evidence="1" id="KW-0175">Coiled coil</keyword>
<dbReference type="Ensembl" id="ENSLACT00000013714.1">
    <property type="protein sequence ID" value="ENSLACP00000013618.1"/>
    <property type="gene ID" value="ENSLACG00000011988.1"/>
</dbReference>
<evidence type="ECO:0000313" key="3">
    <source>
        <dbReference type="Proteomes" id="UP000008672"/>
    </source>
</evidence>
<dbReference type="InterPro" id="IPR004244">
    <property type="entry name" value="Transposase_22"/>
</dbReference>
<dbReference type="InParanoid" id="H3AVE7"/>
<evidence type="ECO:0000256" key="1">
    <source>
        <dbReference type="SAM" id="Coils"/>
    </source>
</evidence>
<dbReference type="GeneTree" id="ENSGT00910000144400"/>
<name>H3AVE7_LATCH</name>
<reference evidence="2" key="3">
    <citation type="submission" date="2025-09" db="UniProtKB">
        <authorList>
            <consortium name="Ensembl"/>
        </authorList>
    </citation>
    <scope>IDENTIFICATION</scope>
</reference>
<dbReference type="PANTHER" id="PTHR11505">
    <property type="entry name" value="L1 TRANSPOSABLE ELEMENT-RELATED"/>
    <property type="match status" value="1"/>
</dbReference>
<proteinExistence type="predicted"/>
<keyword evidence="3" id="KW-1185">Reference proteome</keyword>
<dbReference type="FunCoup" id="H3AVE7">
    <property type="interactions" value="240"/>
</dbReference>
<reference evidence="2" key="2">
    <citation type="submission" date="2025-08" db="UniProtKB">
        <authorList>
            <consortium name="Ensembl"/>
        </authorList>
    </citation>
    <scope>IDENTIFICATION</scope>
</reference>
<sequence length="279" mass="31179">GSTFHKLCSLFAPTTPCNEAGEKTPLKLTAAENPNNVPNDIKSILASLRQISSTIEDIKKGNADILGRLTSIEAHLSDSDEWLLAAEAKIESMARDIESLNSRLNDQENRARRNNVRILGFPEGIEKGNPTRFLNEVLPALLKLPDNTDLLIERAHCSLAPMLAPGQRPRPFVVMLLRFPVKELLLKAARELGSVQWDRHNIMFFPDLSKALQDCQRLFLLVKKVLRDKKIKYGLFYPATLKIMVDGRTSSFGSVEEAEKFCLLGRWVGPPCRLQGAPP</sequence>
<evidence type="ECO:0000313" key="2">
    <source>
        <dbReference type="Ensembl" id="ENSLACP00000013618.1"/>
    </source>
</evidence>